<sequence>MRYYYPFNDRGYSFEVITVTGNRGGTVKSFIRRFRYLGNIVDVVSVGKINNRSYELVFLGDIKGMLKYVILEHGGIVISSYVDSGTKDFTAYFFTKDTNELETSLTELHNELSNHGKIITYKVSRFPKTMVFTSPIYSLTEIERKILQTAYHKGFFNYPRGINLDNLAKEFNISKATVNIHLRNALRKIISSYLGNNDYF</sequence>
<evidence type="ECO:0000313" key="3">
    <source>
        <dbReference type="Proteomes" id="UP000657075"/>
    </source>
</evidence>
<reference evidence="2" key="1">
    <citation type="journal article" date="2014" name="Int. J. Syst. Evol. Microbiol.">
        <title>Complete genome sequence of Corynebacterium casei LMG S-19264T (=DSM 44701T), isolated from a smear-ripened cheese.</title>
        <authorList>
            <consortium name="US DOE Joint Genome Institute (JGI-PGF)"/>
            <person name="Walter F."/>
            <person name="Albersmeier A."/>
            <person name="Kalinowski J."/>
            <person name="Ruckert C."/>
        </authorList>
    </citation>
    <scope>NUCLEOTIDE SEQUENCE</scope>
    <source>
        <strain evidence="2">JCM 11219</strain>
    </source>
</reference>
<protein>
    <recommendedName>
        <fullName evidence="1">HTH bat-type domain-containing protein</fullName>
    </recommendedName>
</protein>
<gene>
    <name evidence="2" type="ORF">GCM10007112_25500</name>
</gene>
<dbReference type="Pfam" id="PF04967">
    <property type="entry name" value="HTH_10"/>
    <property type="match status" value="1"/>
</dbReference>
<organism evidence="2 3">
    <name type="scientific">Vulcanisaeta souniana JCM 11219</name>
    <dbReference type="NCBI Taxonomy" id="1293586"/>
    <lineage>
        <taxon>Archaea</taxon>
        <taxon>Thermoproteota</taxon>
        <taxon>Thermoprotei</taxon>
        <taxon>Thermoproteales</taxon>
        <taxon>Thermoproteaceae</taxon>
        <taxon>Vulcanisaeta</taxon>
    </lineage>
</organism>
<dbReference type="PANTHER" id="PTHR34236:SF1">
    <property type="entry name" value="DIMETHYL SULFOXIDE REDUCTASE TRANSCRIPTIONAL ACTIVATOR"/>
    <property type="match status" value="1"/>
</dbReference>
<dbReference type="InterPro" id="IPR007050">
    <property type="entry name" value="HTH_bacterioopsin"/>
</dbReference>
<dbReference type="SUPFAM" id="SSF46894">
    <property type="entry name" value="C-terminal effector domain of the bipartite response regulators"/>
    <property type="match status" value="1"/>
</dbReference>
<dbReference type="GO" id="GO:0003677">
    <property type="term" value="F:DNA binding"/>
    <property type="evidence" value="ECO:0007669"/>
    <property type="project" value="InterPro"/>
</dbReference>
<dbReference type="AlphaFoldDB" id="A0A830EIZ6"/>
<dbReference type="Gene3D" id="1.10.10.10">
    <property type="entry name" value="Winged helix-like DNA-binding domain superfamily/Winged helix DNA-binding domain"/>
    <property type="match status" value="1"/>
</dbReference>
<feature type="domain" description="HTH bat-type" evidence="1">
    <location>
        <begin position="139"/>
        <end position="190"/>
    </location>
</feature>
<proteinExistence type="predicted"/>
<reference evidence="2" key="2">
    <citation type="submission" date="2020-09" db="EMBL/GenBank/DDBJ databases">
        <authorList>
            <person name="Sun Q."/>
            <person name="Ohkuma M."/>
        </authorList>
    </citation>
    <scope>NUCLEOTIDE SEQUENCE</scope>
    <source>
        <strain evidence="2">JCM 11219</strain>
    </source>
</reference>
<comment type="caution">
    <text evidence="2">The sequence shown here is derived from an EMBL/GenBank/DDBJ whole genome shotgun (WGS) entry which is preliminary data.</text>
</comment>
<evidence type="ECO:0000313" key="2">
    <source>
        <dbReference type="EMBL" id="GGI87512.1"/>
    </source>
</evidence>
<accession>A0A830EIZ6</accession>
<dbReference type="InterPro" id="IPR016032">
    <property type="entry name" value="Sig_transdc_resp-reg_C-effctor"/>
</dbReference>
<dbReference type="InterPro" id="IPR036388">
    <property type="entry name" value="WH-like_DNA-bd_sf"/>
</dbReference>
<dbReference type="PANTHER" id="PTHR34236">
    <property type="entry name" value="DIMETHYL SULFOXIDE REDUCTASE TRANSCRIPTIONAL ACTIVATOR"/>
    <property type="match status" value="1"/>
</dbReference>
<dbReference type="GO" id="GO:0006355">
    <property type="term" value="P:regulation of DNA-templated transcription"/>
    <property type="evidence" value="ECO:0007669"/>
    <property type="project" value="InterPro"/>
</dbReference>
<dbReference type="EMBL" id="BMNM01000018">
    <property type="protein sequence ID" value="GGI87512.1"/>
    <property type="molecule type" value="Genomic_DNA"/>
</dbReference>
<dbReference type="Proteomes" id="UP000657075">
    <property type="component" value="Unassembled WGS sequence"/>
</dbReference>
<evidence type="ECO:0000259" key="1">
    <source>
        <dbReference type="Pfam" id="PF04967"/>
    </source>
</evidence>
<name>A0A830EIZ6_9CREN</name>